<comment type="caution">
    <text evidence="6">The sequence shown here is derived from an EMBL/GenBank/DDBJ whole genome shotgun (WGS) entry which is preliminary data.</text>
</comment>
<feature type="region of interest" description="Disordered" evidence="5">
    <location>
        <begin position="807"/>
        <end position="826"/>
    </location>
</feature>
<dbReference type="Pfam" id="PF03568">
    <property type="entry name" value="Separin_C"/>
    <property type="match status" value="1"/>
</dbReference>
<evidence type="ECO:0000313" key="7">
    <source>
        <dbReference type="Proteomes" id="UP000616769"/>
    </source>
</evidence>
<dbReference type="GO" id="GO:0072686">
    <property type="term" value="C:mitotic spindle"/>
    <property type="evidence" value="ECO:0007669"/>
    <property type="project" value="TreeGrafter"/>
</dbReference>
<feature type="region of interest" description="Disordered" evidence="5">
    <location>
        <begin position="731"/>
        <end position="752"/>
    </location>
</feature>
<evidence type="ECO:0000256" key="2">
    <source>
        <dbReference type="ARBA" id="ARBA00012489"/>
    </source>
</evidence>
<organism evidence="6 7">
    <name type="scientific">Sarcoptes scabiei</name>
    <name type="common">Itch mite</name>
    <name type="synonym">Acarus scabiei</name>
    <dbReference type="NCBI Taxonomy" id="52283"/>
    <lineage>
        <taxon>Eukaryota</taxon>
        <taxon>Metazoa</taxon>
        <taxon>Ecdysozoa</taxon>
        <taxon>Arthropoda</taxon>
        <taxon>Chelicerata</taxon>
        <taxon>Arachnida</taxon>
        <taxon>Acari</taxon>
        <taxon>Acariformes</taxon>
        <taxon>Sarcoptiformes</taxon>
        <taxon>Astigmata</taxon>
        <taxon>Psoroptidia</taxon>
        <taxon>Sarcoptoidea</taxon>
        <taxon>Sarcoptidae</taxon>
        <taxon>Sarcoptinae</taxon>
        <taxon>Sarcoptes</taxon>
    </lineage>
</organism>
<dbReference type="GO" id="GO:0005634">
    <property type="term" value="C:nucleus"/>
    <property type="evidence" value="ECO:0007669"/>
    <property type="project" value="InterPro"/>
</dbReference>
<reference evidence="6 7" key="1">
    <citation type="journal article" date="2015" name="Parasit. Vectors">
        <title>Draft genome of the scabies mite.</title>
        <authorList>
            <person name="Rider S.D.Jr."/>
            <person name="Morgan M.S."/>
            <person name="Arlian L.G."/>
        </authorList>
    </citation>
    <scope>NUCLEOTIDE SEQUENCE [LARGE SCALE GENOMIC DNA]</scope>
    <source>
        <strain evidence="6">Arlian Lab</strain>
    </source>
</reference>
<feature type="compositionally biased region" description="Polar residues" evidence="5">
    <location>
        <begin position="810"/>
        <end position="819"/>
    </location>
</feature>
<dbReference type="PROSITE" id="PS51700">
    <property type="entry name" value="SEPARIN"/>
    <property type="match status" value="1"/>
</dbReference>
<dbReference type="VEuPathDB" id="VectorBase:SSCA007907"/>
<dbReference type="PANTHER" id="PTHR12792">
    <property type="entry name" value="EXTRA SPINDLE POLES 1-RELATED"/>
    <property type="match status" value="1"/>
</dbReference>
<evidence type="ECO:0000256" key="3">
    <source>
        <dbReference type="ARBA" id="ARBA00022801"/>
    </source>
</evidence>
<dbReference type="PANTHER" id="PTHR12792:SF0">
    <property type="entry name" value="SEPARIN"/>
    <property type="match status" value="1"/>
</dbReference>
<protein>
    <recommendedName>
        <fullName evidence="2">separase</fullName>
        <ecNumber evidence="2">3.4.22.49</ecNumber>
    </recommendedName>
</protein>
<dbReference type="EMBL" id="JXLN01013671">
    <property type="protein sequence ID" value="KPM09521.1"/>
    <property type="molecule type" value="Genomic_DNA"/>
</dbReference>
<dbReference type="InterPro" id="IPR005314">
    <property type="entry name" value="Peptidase_C50"/>
</dbReference>
<feature type="compositionally biased region" description="Acidic residues" evidence="5">
    <location>
        <begin position="490"/>
        <end position="499"/>
    </location>
</feature>
<dbReference type="GO" id="GO:0005737">
    <property type="term" value="C:cytoplasm"/>
    <property type="evidence" value="ECO:0007669"/>
    <property type="project" value="TreeGrafter"/>
</dbReference>
<comment type="catalytic activity">
    <reaction evidence="1">
        <text>All bonds known to be hydrolyzed by this endopeptidase have arginine in P1 and an acidic residue in P4. P6 is often occupied by an acidic residue or by a hydroxy-amino-acid residue, the phosphorylation of which enhances cleavage.</text>
        <dbReference type="EC" id="3.4.22.49"/>
    </reaction>
</comment>
<keyword evidence="3" id="KW-0378">Hydrolase</keyword>
<dbReference type="GO" id="GO:0004197">
    <property type="term" value="F:cysteine-type endopeptidase activity"/>
    <property type="evidence" value="ECO:0007669"/>
    <property type="project" value="InterPro"/>
</dbReference>
<dbReference type="GO" id="GO:0051307">
    <property type="term" value="P:meiotic chromosome separation"/>
    <property type="evidence" value="ECO:0007669"/>
    <property type="project" value="TreeGrafter"/>
</dbReference>
<dbReference type="GO" id="GO:0006508">
    <property type="term" value="P:proteolysis"/>
    <property type="evidence" value="ECO:0007669"/>
    <property type="project" value="InterPro"/>
</dbReference>
<feature type="compositionally biased region" description="Polar residues" evidence="5">
    <location>
        <begin position="736"/>
        <end position="748"/>
    </location>
</feature>
<evidence type="ECO:0000256" key="5">
    <source>
        <dbReference type="SAM" id="MobiDB-lite"/>
    </source>
</evidence>
<name>A0A132AEV4_SARSC</name>
<feature type="compositionally biased region" description="Polar residues" evidence="5">
    <location>
        <begin position="464"/>
        <end position="474"/>
    </location>
</feature>
<keyword evidence="4" id="KW-0159">Chromosome partition</keyword>
<proteinExistence type="predicted"/>
<evidence type="ECO:0000313" key="6">
    <source>
        <dbReference type="EMBL" id="KPM09521.1"/>
    </source>
</evidence>
<accession>A0A132AEV4</accession>
<dbReference type="OrthoDB" id="10255632at2759"/>
<feature type="region of interest" description="Disordered" evidence="5">
    <location>
        <begin position="464"/>
        <end position="502"/>
    </location>
</feature>
<dbReference type="EC" id="3.4.22.49" evidence="2"/>
<sequence>MSSDPSVRRNQKNDGPSGRCHLLQSITDRACWLKRVPSIDVKLIKSVLDDFQTHLDSGCFCSSRSANYLAMAITEMELFTAMFKISARFLNEEETELKRKSDEIAEKKRNSINDVEINEESHFTSNYNKYISTANFKYLLDSLFEALEMFKKAFNADSKESILKSTLLNRLEILGNLNTLFQMFLYYGMEMQAFRTIDLAWWIVKKYYKPQDDSEDIVMIKCNMLKLLLRLGFIDTSRSLYGKLFGHHEFEEIQKIDSFENAMIFLIYCEILLRSKNGKRVGEKLKIFLQSDYLKKNTIKRYLLKAMANALASRFPSSLYEFEPYFNEFCDPIQMSVGVCRRWKFFNLFFSNNLQIENNDPLVYRFATFNLFAETFEDFMHFHMNNGMTTDPVFYYKLAINLYATTLNILGLAFLQLIGANYDVQNGHLIDAKFKMILFQRYFQSESQLNLEIFESENEKFSSIQTTTSSQNDRSNNDSEMIDSNFLNNDNEEDGEDDDSRPKSIFQCYKKLIIDARSGLSSNSFGNDYDDSPNPFTVLSEKSSFIKFLKDLEEKSFTEDFILNVFELYIRFIITSIMLKSEQSSLMITLTKSKYLLLLDSIEKFVLKIRLPIFAKYFTESLWKITPKSNMIEQIINCSIGSLFWLWSEFFIKSSINSDRSSEIYLLIEKLTQISTYSYQNRIYRARMFYYHALISYRNLRQNHRNESTSISTNHKIFKLFTHLLNDEIPSDKQSKQQVSTPSPSVLKSSRKNFIEKFNPKAPTKSGFVSETIREYGQSLLDRISSQPHSRRNVLNFEDESDAFVETETIDQQQSSKQNLDTESKRNTKKKIRKKLIILDDDDDDDSEDASQSLDKPFTIYSESMIVKSLSQLLESMSILNKENEADDDDKTLISSITKWFEPFRLNSAKNISDAINSDENEIKQSIKKIVCYVGGHPGHKLYSDLQLLSYKFSKFTNKSDQLLLYHFAETASYNAFRYRLLFNSFKKMNKSKMIHYDVEIMSFNNEDYRFQNYYHDLPKQWRFVQLKVLQKNDCPLPDLLICWFQNGFKPFFIRIKHDPTKVTKFFLNEFDDIMRINSVSVTETSKKIFWKMRHELDERLCSLLESTERNYFALIKGLFIGKIQDKKYQSACAWFKKKFMELVQKESLECRNSQFFDLIIQSIVLLEDEEIRFAVKILFETENSELLQQSIKLKTKYFRPWSTDKSALLELFRLAQPVGLIIDPILNQFPFESMPTFRKINQPFFRMPSLRVAALLCKRYSSLIEKGMIDDKTFYLLNPGNNLENTEKSFKNHFLSIKEWSGFVGKAPDGPILEQKLENENIYIYMGHGSGSQYYRSLPNGFDAIDLQALSIIAGCSSGRVTNQTKCSDTFGAAYRFLVNGAPTYIGPLWDVTDKDIDIYFNHFMSTWFPKWNAIPNKKKNSSLCQSVSEARNYCKLRHLIGCAPVVYGLPIQIGGG</sequence>
<dbReference type="Proteomes" id="UP000616769">
    <property type="component" value="Unassembled WGS sequence"/>
</dbReference>
<evidence type="ECO:0000256" key="4">
    <source>
        <dbReference type="ARBA" id="ARBA00022829"/>
    </source>
</evidence>
<gene>
    <name evidence="6" type="ORF">QR98_0080580</name>
</gene>
<dbReference type="InterPro" id="IPR030397">
    <property type="entry name" value="SEPARIN_core_dom"/>
</dbReference>
<evidence type="ECO:0000256" key="1">
    <source>
        <dbReference type="ARBA" id="ARBA00000451"/>
    </source>
</evidence>